<evidence type="ECO:0000256" key="2">
    <source>
        <dbReference type="SAM" id="Phobius"/>
    </source>
</evidence>
<dbReference type="EMBL" id="RCVZ01000001">
    <property type="protein sequence ID" value="RLQ98044.1"/>
    <property type="molecule type" value="Genomic_DNA"/>
</dbReference>
<keyword evidence="2" id="KW-0812">Transmembrane</keyword>
<evidence type="ECO:0000313" key="3">
    <source>
        <dbReference type="EMBL" id="RLQ98044.1"/>
    </source>
</evidence>
<feature type="transmembrane region" description="Helical" evidence="2">
    <location>
        <begin position="6"/>
        <end position="24"/>
    </location>
</feature>
<sequence>MVVFIFSILALLIAIPIVFIIPINITNKGKLMLVALSFLLTSLGLLATIQYSIWFVIPALIILAALLAYIVESRYNHMFLSSAINDEQLVVFDEGSFNENEPEDRVSKNVSKDSLVSLYKQAKGIEDDGEDSILLEDESMDLEDEESIVYSDDEEADLTDDGSDTAINEKAETLASLEWLEDELEELEDIKLDADMEELQLADGFEIGDLEKSTDESLKVEIVEAIIETPSDAAEDEELSEIERMLHELDEGVEGSEALPITMHMKSEQTQNEVDSHIQGDSFVEIIEELHDLSVEEEILIGDGDVFDKVETFEHSDSLSESDGEEEDLDIEETFIESRDGLAHEKSSSKELGGSVIYVDEVNAPVESKLEPENLSVEEDPEIKHETAKVELTRGQPSIQKEMFQMMREQLVQYQKKLSPNQFEELVLAYLHPSLPDKDYYSFAKILMEHYILTANIEKLVIYANEIHDRFKAFPGIVAEIELYKSFIRPSVRN</sequence>
<evidence type="ECO:0000256" key="1">
    <source>
        <dbReference type="SAM" id="Coils"/>
    </source>
</evidence>
<proteinExistence type="predicted"/>
<comment type="caution">
    <text evidence="3">The sequence shown here is derived from an EMBL/GenBank/DDBJ whole genome shotgun (WGS) entry which is preliminary data.</text>
</comment>
<evidence type="ECO:0000313" key="4">
    <source>
        <dbReference type="Proteomes" id="UP000276770"/>
    </source>
</evidence>
<feature type="coiled-coil region" evidence="1">
    <location>
        <begin position="170"/>
        <end position="200"/>
    </location>
</feature>
<dbReference type="AlphaFoldDB" id="A0A3L7K719"/>
<keyword evidence="1" id="KW-0175">Coiled coil</keyword>
<reference evidence="3 4" key="1">
    <citation type="submission" date="2018-10" db="EMBL/GenBank/DDBJ databases">
        <title>Falsibacillus sp. genome draft.</title>
        <authorList>
            <person name="Shi S."/>
        </authorList>
    </citation>
    <scope>NUCLEOTIDE SEQUENCE [LARGE SCALE GENOMIC DNA]</scope>
    <source>
        <strain evidence="3 4">GY 10110</strain>
    </source>
</reference>
<dbReference type="OrthoDB" id="2697527at2"/>
<accession>A0A3L7K719</accession>
<dbReference type="RefSeq" id="WP_121678734.1">
    <property type="nucleotide sequence ID" value="NZ_RCVZ01000001.1"/>
</dbReference>
<protein>
    <submittedName>
        <fullName evidence="3">Uncharacterized protein</fullName>
    </submittedName>
</protein>
<keyword evidence="2" id="KW-1133">Transmembrane helix</keyword>
<feature type="transmembrane region" description="Helical" evidence="2">
    <location>
        <begin position="31"/>
        <end position="47"/>
    </location>
</feature>
<organism evidence="3 4">
    <name type="scientific">Falsibacillus albus</name>
    <dbReference type="NCBI Taxonomy" id="2478915"/>
    <lineage>
        <taxon>Bacteria</taxon>
        <taxon>Bacillati</taxon>
        <taxon>Bacillota</taxon>
        <taxon>Bacilli</taxon>
        <taxon>Bacillales</taxon>
        <taxon>Bacillaceae</taxon>
        <taxon>Falsibacillus</taxon>
    </lineage>
</organism>
<dbReference type="Proteomes" id="UP000276770">
    <property type="component" value="Unassembled WGS sequence"/>
</dbReference>
<keyword evidence="2" id="KW-0472">Membrane</keyword>
<gene>
    <name evidence="3" type="ORF">D9X91_01255</name>
</gene>
<feature type="transmembrane region" description="Helical" evidence="2">
    <location>
        <begin position="53"/>
        <end position="71"/>
    </location>
</feature>
<name>A0A3L7K719_9BACI</name>
<keyword evidence="4" id="KW-1185">Reference proteome</keyword>